<name>A0A5R9FXU5_9ACTN</name>
<dbReference type="InterPro" id="IPR013517">
    <property type="entry name" value="FG-GAP"/>
</dbReference>
<evidence type="ECO:0000313" key="5">
    <source>
        <dbReference type="Proteomes" id="UP000305906"/>
    </source>
</evidence>
<dbReference type="InterPro" id="IPR028994">
    <property type="entry name" value="Integrin_alpha_N"/>
</dbReference>
<dbReference type="Proteomes" id="UP000305906">
    <property type="component" value="Unassembled WGS sequence"/>
</dbReference>
<dbReference type="AlphaFoldDB" id="A0A5R9FXU5"/>
<dbReference type="SUPFAM" id="SSF69318">
    <property type="entry name" value="Integrin alpha N-terminal domain"/>
    <property type="match status" value="1"/>
</dbReference>
<evidence type="ECO:0000313" key="4">
    <source>
        <dbReference type="EMBL" id="TLS45324.1"/>
    </source>
</evidence>
<dbReference type="EMBL" id="VBZC01000014">
    <property type="protein sequence ID" value="TLS45324.1"/>
    <property type="molecule type" value="Genomic_DNA"/>
</dbReference>
<dbReference type="Pfam" id="PF13517">
    <property type="entry name" value="FG-GAP_3"/>
    <property type="match status" value="1"/>
</dbReference>
<protein>
    <submittedName>
        <fullName evidence="4">VCBS repeat-containing protein</fullName>
    </submittedName>
</protein>
<reference evidence="4 5" key="1">
    <citation type="submission" date="2019-05" db="EMBL/GenBank/DDBJ databases">
        <title>Streptomyces sp. NEAU-C151, a novel actinomycete isolated from soil.</title>
        <authorList>
            <person name="Han L."/>
            <person name="Jiang H."/>
        </authorList>
    </citation>
    <scope>NUCLEOTIDE SEQUENCE [LARGE SCALE GENOMIC DNA]</scope>
    <source>
        <strain evidence="4 5">NEAU-C151</strain>
    </source>
</reference>
<feature type="signal peptide" evidence="3">
    <location>
        <begin position="1"/>
        <end position="23"/>
    </location>
</feature>
<organism evidence="4 5">
    <name type="scientific">Streptomyces montanus</name>
    <dbReference type="NCBI Taxonomy" id="2580423"/>
    <lineage>
        <taxon>Bacteria</taxon>
        <taxon>Bacillati</taxon>
        <taxon>Actinomycetota</taxon>
        <taxon>Actinomycetes</taxon>
        <taxon>Kitasatosporales</taxon>
        <taxon>Streptomycetaceae</taxon>
        <taxon>Streptomyces</taxon>
    </lineage>
</organism>
<sequence>MFRTRSRLIALPLAAAAVSLGFAGYQAAAAEPVSTRGLPAPCLEDADTLVGDLDGDAHVDKVNNPWLSGTKMTVQWGNGDGTYSDPVSVASLVGAKKGEVTTAAVADFQGDGTLDLVVNVVEPSSVDDPSTPRISEYRPGPLDRGGLGSADALQTDIGEAQQLRIADYNKDERPDLAVLANTGDGVRERTVRLTEADGTPGANDADANNEYGEVGTPADLPSMPSDGWKQFYASCS</sequence>
<evidence type="ECO:0000256" key="2">
    <source>
        <dbReference type="SAM" id="MobiDB-lite"/>
    </source>
</evidence>
<evidence type="ECO:0000256" key="1">
    <source>
        <dbReference type="ARBA" id="ARBA00022729"/>
    </source>
</evidence>
<feature type="region of interest" description="Disordered" evidence="2">
    <location>
        <begin position="123"/>
        <end position="148"/>
    </location>
</feature>
<comment type="caution">
    <text evidence="4">The sequence shown here is derived from an EMBL/GenBank/DDBJ whole genome shotgun (WGS) entry which is preliminary data.</text>
</comment>
<feature type="chain" id="PRO_5039370737" evidence="3">
    <location>
        <begin position="24"/>
        <end position="236"/>
    </location>
</feature>
<evidence type="ECO:0000256" key="3">
    <source>
        <dbReference type="SAM" id="SignalP"/>
    </source>
</evidence>
<feature type="region of interest" description="Disordered" evidence="2">
    <location>
        <begin position="194"/>
        <end position="226"/>
    </location>
</feature>
<accession>A0A5R9FXU5</accession>
<dbReference type="RefSeq" id="WP_138045574.1">
    <property type="nucleotide sequence ID" value="NZ_VBZC01000014.1"/>
</dbReference>
<proteinExistence type="predicted"/>
<keyword evidence="5" id="KW-1185">Reference proteome</keyword>
<keyword evidence="1 3" id="KW-0732">Signal</keyword>
<gene>
    <name evidence="4" type="ORF">FE633_14635</name>
</gene>